<dbReference type="InterPro" id="IPR012677">
    <property type="entry name" value="Nucleotide-bd_a/b_plait_sf"/>
</dbReference>
<dbReference type="PANTHER" id="PTHR48037:SF1">
    <property type="entry name" value="RRM DOMAIN-CONTAINING PROTEIN"/>
    <property type="match status" value="1"/>
</dbReference>
<organism evidence="4 5">
    <name type="scientific">Polarella glacialis</name>
    <name type="common">Dinoflagellate</name>
    <dbReference type="NCBI Taxonomy" id="89957"/>
    <lineage>
        <taxon>Eukaryota</taxon>
        <taxon>Sar</taxon>
        <taxon>Alveolata</taxon>
        <taxon>Dinophyceae</taxon>
        <taxon>Suessiales</taxon>
        <taxon>Suessiaceae</taxon>
        <taxon>Polarella</taxon>
    </lineage>
</organism>
<evidence type="ECO:0000259" key="3">
    <source>
        <dbReference type="PROSITE" id="PS50102"/>
    </source>
</evidence>
<sequence>MSSSIMKRTCYVGGLDEQVDKKTLQAAFAPFGDLKTVEIPVDMKTGKHRGFGFVEFMDVEDAEAAMDNMHHAELFGRTLRVNLARAPTNKPGEGSNRPIWADDFFYRKSLQDEGMEDGEGLAEPADI</sequence>
<proteinExistence type="predicted"/>
<dbReference type="InterPro" id="IPR000504">
    <property type="entry name" value="RRM_dom"/>
</dbReference>
<accession>A0A813E3C5</accession>
<dbReference type="InterPro" id="IPR034168">
    <property type="entry name" value="PPIE_RRM"/>
</dbReference>
<dbReference type="SUPFAM" id="SSF54928">
    <property type="entry name" value="RNA-binding domain, RBD"/>
    <property type="match status" value="1"/>
</dbReference>
<dbReference type="EMBL" id="CAJNNV010006173">
    <property type="protein sequence ID" value="CAE8593188.1"/>
    <property type="molecule type" value="Genomic_DNA"/>
</dbReference>
<gene>
    <name evidence="4" type="ORF">PGLA1383_LOCUS11795</name>
</gene>
<dbReference type="PANTHER" id="PTHR48037">
    <property type="entry name" value="ATPASE E1"/>
    <property type="match status" value="1"/>
</dbReference>
<dbReference type="Gene3D" id="3.30.70.330">
    <property type="match status" value="1"/>
</dbReference>
<dbReference type="Proteomes" id="UP000654075">
    <property type="component" value="Unassembled WGS sequence"/>
</dbReference>
<dbReference type="InterPro" id="IPR035979">
    <property type="entry name" value="RBD_domain_sf"/>
</dbReference>
<comment type="caution">
    <text evidence="4">The sequence shown here is derived from an EMBL/GenBank/DDBJ whole genome shotgun (WGS) entry which is preliminary data.</text>
</comment>
<dbReference type="AlphaFoldDB" id="A0A813E3C5"/>
<dbReference type="Pfam" id="PF00076">
    <property type="entry name" value="RRM_1"/>
    <property type="match status" value="1"/>
</dbReference>
<evidence type="ECO:0000256" key="2">
    <source>
        <dbReference type="PROSITE-ProRule" id="PRU00176"/>
    </source>
</evidence>
<dbReference type="GO" id="GO:0003723">
    <property type="term" value="F:RNA binding"/>
    <property type="evidence" value="ECO:0007669"/>
    <property type="project" value="UniProtKB-UniRule"/>
</dbReference>
<keyword evidence="1 2" id="KW-0694">RNA-binding</keyword>
<dbReference type="CDD" id="cd12347">
    <property type="entry name" value="RRM_PPIE"/>
    <property type="match status" value="1"/>
</dbReference>
<reference evidence="4" key="1">
    <citation type="submission" date="2021-02" db="EMBL/GenBank/DDBJ databases">
        <authorList>
            <person name="Dougan E. K."/>
            <person name="Rhodes N."/>
            <person name="Thang M."/>
            <person name="Chan C."/>
        </authorList>
    </citation>
    <scope>NUCLEOTIDE SEQUENCE</scope>
</reference>
<protein>
    <recommendedName>
        <fullName evidence="3">RRM domain-containing protein</fullName>
    </recommendedName>
</protein>
<dbReference type="PROSITE" id="PS50102">
    <property type="entry name" value="RRM"/>
    <property type="match status" value="1"/>
</dbReference>
<evidence type="ECO:0000256" key="1">
    <source>
        <dbReference type="ARBA" id="ARBA00022884"/>
    </source>
</evidence>
<evidence type="ECO:0000313" key="5">
    <source>
        <dbReference type="Proteomes" id="UP000654075"/>
    </source>
</evidence>
<dbReference type="OMA" id="YKPVWID"/>
<evidence type="ECO:0000313" key="4">
    <source>
        <dbReference type="EMBL" id="CAE8593188.1"/>
    </source>
</evidence>
<dbReference type="SMART" id="SM00360">
    <property type="entry name" value="RRM"/>
    <property type="match status" value="1"/>
</dbReference>
<name>A0A813E3C5_POLGL</name>
<dbReference type="OrthoDB" id="193499at2759"/>
<feature type="domain" description="RRM" evidence="3">
    <location>
        <begin position="8"/>
        <end position="86"/>
    </location>
</feature>
<keyword evidence="5" id="KW-1185">Reference proteome</keyword>